<dbReference type="PANTHER" id="PTHR33619:SF3">
    <property type="entry name" value="POLYSACCHARIDE EXPORT PROTEIN GFCE-RELATED"/>
    <property type="match status" value="1"/>
</dbReference>
<evidence type="ECO:0000256" key="3">
    <source>
        <dbReference type="SAM" id="SignalP"/>
    </source>
</evidence>
<dbReference type="OrthoDB" id="662756at2"/>
<dbReference type="Gene3D" id="3.30.1950.10">
    <property type="entry name" value="wza like domain"/>
    <property type="match status" value="1"/>
</dbReference>
<comment type="caution">
    <text evidence="5">The sequence shown here is derived from an EMBL/GenBank/DDBJ whole genome shotgun (WGS) entry which is preliminary data.</text>
</comment>
<feature type="transmembrane region" description="Helical" evidence="2">
    <location>
        <begin position="249"/>
        <end position="267"/>
    </location>
</feature>
<feature type="signal peptide" evidence="3">
    <location>
        <begin position="1"/>
        <end position="24"/>
    </location>
</feature>
<gene>
    <name evidence="5" type="ORF">E4T88_06335</name>
</gene>
<dbReference type="Proteomes" id="UP000298285">
    <property type="component" value="Unassembled WGS sequence"/>
</dbReference>
<sequence length="270" mass="29990">MKSVIKVFLILVSIFYSLSSCVTNKDTDFLQDIKLKYPETSVKPDQYRVIPGDQLSIVVYAWDEQTKAMFSAYTPRFSGQGISERTGVDAYSQTRGLDDAAGVPPVTVYADGTITFPYIGKVYVQGQTMLEIRNVISNKLNAYADGTTAEVSLYNRYFSILGEAGANRIHMPSTTMTIYQALSIASTIGAYADRSKVSIIRQTETGSTVKTFDLRSKDIIDSEYYYIQPNDVLYIPQMKRKFLGTTTSFAGLFGLLTSVAGVIVFTLRVF</sequence>
<dbReference type="GeneID" id="78083048"/>
<keyword evidence="1 3" id="KW-0732">Signal</keyword>
<dbReference type="PROSITE" id="PS51257">
    <property type="entry name" value="PROKAR_LIPOPROTEIN"/>
    <property type="match status" value="1"/>
</dbReference>
<evidence type="ECO:0000259" key="4">
    <source>
        <dbReference type="Pfam" id="PF02563"/>
    </source>
</evidence>
<dbReference type="InterPro" id="IPR003715">
    <property type="entry name" value="Poly_export_N"/>
</dbReference>
<reference evidence="5 6" key="1">
    <citation type="submission" date="2019-03" db="EMBL/GenBank/DDBJ databases">
        <title>Diversity of the mouse oral microbiome.</title>
        <authorList>
            <person name="Joseph S."/>
            <person name="Aduse-Opoku J."/>
            <person name="Curtis M."/>
            <person name="Wade W."/>
            <person name="Hashim A."/>
        </authorList>
    </citation>
    <scope>NUCLEOTIDE SEQUENCE [LARGE SCALE GENOMIC DNA]</scope>
    <source>
        <strain evidence="5 6">P11</strain>
    </source>
</reference>
<evidence type="ECO:0000256" key="2">
    <source>
        <dbReference type="SAM" id="Phobius"/>
    </source>
</evidence>
<dbReference type="RefSeq" id="WP_006843790.1">
    <property type="nucleotide sequence ID" value="NZ_CABKPZ010000005.1"/>
</dbReference>
<keyword evidence="2" id="KW-0472">Membrane</keyword>
<feature type="chain" id="PRO_5021193256" description="Polysaccharide export protein N-terminal domain-containing protein" evidence="3">
    <location>
        <begin position="25"/>
        <end position="270"/>
    </location>
</feature>
<proteinExistence type="predicted"/>
<name>A0A4Y9IMX3_9BACT</name>
<evidence type="ECO:0000313" key="5">
    <source>
        <dbReference type="EMBL" id="TFU89632.1"/>
    </source>
</evidence>
<keyword evidence="2" id="KW-0812">Transmembrane</keyword>
<evidence type="ECO:0000313" key="6">
    <source>
        <dbReference type="Proteomes" id="UP000298285"/>
    </source>
</evidence>
<protein>
    <recommendedName>
        <fullName evidence="4">Polysaccharide export protein N-terminal domain-containing protein</fullName>
    </recommendedName>
</protein>
<accession>A0A4Y9IMX3</accession>
<keyword evidence="2" id="KW-1133">Transmembrane helix</keyword>
<dbReference type="AlphaFoldDB" id="A0A4Y9IMX3"/>
<dbReference type="Pfam" id="PF02563">
    <property type="entry name" value="Poly_export"/>
    <property type="match status" value="1"/>
</dbReference>
<dbReference type="GO" id="GO:0015159">
    <property type="term" value="F:polysaccharide transmembrane transporter activity"/>
    <property type="evidence" value="ECO:0007669"/>
    <property type="project" value="InterPro"/>
</dbReference>
<feature type="domain" description="Polysaccharide export protein N-terminal" evidence="4">
    <location>
        <begin position="43"/>
        <end position="152"/>
    </location>
</feature>
<dbReference type="PANTHER" id="PTHR33619">
    <property type="entry name" value="POLYSACCHARIDE EXPORT PROTEIN GFCE-RELATED"/>
    <property type="match status" value="1"/>
</dbReference>
<organism evidence="5 6">
    <name type="scientific">Dysgonomonas mossii</name>
    <dbReference type="NCBI Taxonomy" id="163665"/>
    <lineage>
        <taxon>Bacteria</taxon>
        <taxon>Pseudomonadati</taxon>
        <taxon>Bacteroidota</taxon>
        <taxon>Bacteroidia</taxon>
        <taxon>Bacteroidales</taxon>
        <taxon>Dysgonomonadaceae</taxon>
        <taxon>Dysgonomonas</taxon>
    </lineage>
</organism>
<dbReference type="EMBL" id="SPPK01000002">
    <property type="protein sequence ID" value="TFU89632.1"/>
    <property type="molecule type" value="Genomic_DNA"/>
</dbReference>
<evidence type="ECO:0000256" key="1">
    <source>
        <dbReference type="ARBA" id="ARBA00022729"/>
    </source>
</evidence>
<dbReference type="InterPro" id="IPR049712">
    <property type="entry name" value="Poly_export"/>
</dbReference>